<proteinExistence type="predicted"/>
<keyword evidence="1" id="KW-0732">Signal</keyword>
<dbReference type="RefSeq" id="WP_246419067.1">
    <property type="nucleotide sequence ID" value="NZ_JACHXU010000002.1"/>
</dbReference>
<comment type="caution">
    <text evidence="2">The sequence shown here is derived from an EMBL/GenBank/DDBJ whole genome shotgun (WGS) entry which is preliminary data.</text>
</comment>
<protein>
    <recommendedName>
        <fullName evidence="4">Secreted protein</fullName>
    </recommendedName>
</protein>
<reference evidence="2 3" key="1">
    <citation type="submission" date="2020-08" db="EMBL/GenBank/DDBJ databases">
        <title>Genomic Encyclopedia of Type Strains, Phase III (KMG-III): the genomes of soil and plant-associated and newly described type strains.</title>
        <authorList>
            <person name="Whitman W."/>
        </authorList>
    </citation>
    <scope>NUCLEOTIDE SEQUENCE [LARGE SCALE GENOMIC DNA]</scope>
    <source>
        <strain evidence="2 3">CECT 8075</strain>
    </source>
</reference>
<feature type="signal peptide" evidence="1">
    <location>
        <begin position="1"/>
        <end position="31"/>
    </location>
</feature>
<evidence type="ECO:0008006" key="4">
    <source>
        <dbReference type="Google" id="ProtNLM"/>
    </source>
</evidence>
<organism evidence="2 3">
    <name type="scientific">Aporhodopirellula rubra</name>
    <dbReference type="NCBI Taxonomy" id="980271"/>
    <lineage>
        <taxon>Bacteria</taxon>
        <taxon>Pseudomonadati</taxon>
        <taxon>Planctomycetota</taxon>
        <taxon>Planctomycetia</taxon>
        <taxon>Pirellulales</taxon>
        <taxon>Pirellulaceae</taxon>
        <taxon>Aporhodopirellula</taxon>
    </lineage>
</organism>
<evidence type="ECO:0000256" key="1">
    <source>
        <dbReference type="SAM" id="SignalP"/>
    </source>
</evidence>
<dbReference type="AlphaFoldDB" id="A0A7W5H4D4"/>
<dbReference type="Proteomes" id="UP000536179">
    <property type="component" value="Unassembled WGS sequence"/>
</dbReference>
<feature type="chain" id="PRO_5030971419" description="Secreted protein" evidence="1">
    <location>
        <begin position="32"/>
        <end position="126"/>
    </location>
</feature>
<gene>
    <name evidence="2" type="ORF">FHS27_000810</name>
</gene>
<sequence length="126" mass="13634">MNRRHTNSAARLLAAFAVIAVLLASSPAAWAGSHPAKPCPHLCCQSQPVGHSCCDGEPSHDCPAMASCVTKVWLPPRTSSDDPTPRGLNRSDFSRITWKTDSVSLGRPVSIVRPHSLVDWNVRLQI</sequence>
<name>A0A7W5H4D4_9BACT</name>
<keyword evidence="3" id="KW-1185">Reference proteome</keyword>
<evidence type="ECO:0000313" key="3">
    <source>
        <dbReference type="Proteomes" id="UP000536179"/>
    </source>
</evidence>
<accession>A0A7W5H4D4</accession>
<evidence type="ECO:0000313" key="2">
    <source>
        <dbReference type="EMBL" id="MBB3205043.1"/>
    </source>
</evidence>
<dbReference type="EMBL" id="JACHXU010000002">
    <property type="protein sequence ID" value="MBB3205043.1"/>
    <property type="molecule type" value="Genomic_DNA"/>
</dbReference>